<evidence type="ECO:0000259" key="2">
    <source>
        <dbReference type="Pfam" id="PF13005"/>
    </source>
</evidence>
<dbReference type="InterPro" id="IPR039552">
    <property type="entry name" value="IS66_C"/>
</dbReference>
<dbReference type="NCBIfam" id="NF033517">
    <property type="entry name" value="transpos_IS66"/>
    <property type="match status" value="1"/>
</dbReference>
<evidence type="ECO:0000313" key="5">
    <source>
        <dbReference type="Proteomes" id="UP000071859"/>
    </source>
</evidence>
<proteinExistence type="predicted"/>
<dbReference type="Pfam" id="PF03050">
    <property type="entry name" value="DDE_Tnp_IS66"/>
    <property type="match status" value="1"/>
</dbReference>
<dbReference type="PANTHER" id="PTHR33678:SF1">
    <property type="entry name" value="BLL1576 PROTEIN"/>
    <property type="match status" value="1"/>
</dbReference>
<evidence type="ECO:0000313" key="4">
    <source>
        <dbReference type="EMBL" id="SAL07358.1"/>
    </source>
</evidence>
<dbReference type="AlphaFoldDB" id="A0A158EKG9"/>
<protein>
    <submittedName>
        <fullName evidence="4">Transposase IS66</fullName>
    </submittedName>
</protein>
<keyword evidence="5" id="KW-1185">Reference proteome</keyword>
<dbReference type="EMBL" id="FCOX02000209">
    <property type="protein sequence ID" value="SAL07358.1"/>
    <property type="molecule type" value="Genomic_DNA"/>
</dbReference>
<dbReference type="Pfam" id="PF13817">
    <property type="entry name" value="DDE_Tnp_IS66_C"/>
    <property type="match status" value="1"/>
</dbReference>
<evidence type="ECO:0000259" key="3">
    <source>
        <dbReference type="Pfam" id="PF13817"/>
    </source>
</evidence>
<dbReference type="InterPro" id="IPR052344">
    <property type="entry name" value="Transposase-related"/>
</dbReference>
<comment type="caution">
    <text evidence="4">The sequence shown here is derived from an EMBL/GenBank/DDBJ whole genome shotgun (WGS) entry which is preliminary data.</text>
</comment>
<feature type="domain" description="Transposase IS66 C-terminal" evidence="3">
    <location>
        <begin position="373"/>
        <end position="411"/>
    </location>
</feature>
<dbReference type="Proteomes" id="UP000071859">
    <property type="component" value="Unassembled WGS sequence"/>
</dbReference>
<dbReference type="InterPro" id="IPR004291">
    <property type="entry name" value="Transposase_IS66_central"/>
</dbReference>
<sequence>MDPALPRVVIRYEIPEAERFCAQDNTELVEIGVEVSERLDIVPQKIQVLRHERVKYACLKCDHGLKVAAVPLRIIPRGLFTEAALAWIILSKFMDGLPLYRIAALLRRFGGDISRNTLAASVIRVGQAIQPVINLMRDVLLDSEVVHGDETTVQVLKEPGKAAQTKSAMWVQMNGVGPPVRLFSYAPGHDAKYGAAFWAGMREHAALMSDGGAVYDIIAEANGLTHLGCWSHCRRYFFEAEALLPKQARGPHQPATQFLQLIGKLYAAEARAKKMVVLRRAVMRHRYSRRVLKEIRALLDQHLETTLPSGKLGQALGYLSGQWPKLCRYVENGLWPICNNAIENSIRPFVIGRKNFLFSDTVVGAKASANLYSLVETCRANNIDAYQYLIDLFKALPNASTADDYEALLPWKLGKSAAVPAPSHS</sequence>
<evidence type="ECO:0000259" key="1">
    <source>
        <dbReference type="Pfam" id="PF03050"/>
    </source>
</evidence>
<gene>
    <name evidence="4" type="ORF">AWB78_08550</name>
</gene>
<reference evidence="4" key="1">
    <citation type="submission" date="2016-01" db="EMBL/GenBank/DDBJ databases">
        <authorList>
            <person name="Peeters C."/>
        </authorList>
    </citation>
    <scope>NUCLEOTIDE SEQUENCE</scope>
    <source>
        <strain evidence="4">LMG 29321</strain>
    </source>
</reference>
<feature type="domain" description="Transposase IS66 zinc-finger binding" evidence="2">
    <location>
        <begin position="19"/>
        <end position="62"/>
    </location>
</feature>
<dbReference type="InterPro" id="IPR024474">
    <property type="entry name" value="Znf_dom_IS66"/>
</dbReference>
<accession>A0A158EKG9</accession>
<name>A0A158EKG9_9BURK</name>
<feature type="domain" description="Transposase IS66 central" evidence="1">
    <location>
        <begin position="77"/>
        <end position="366"/>
    </location>
</feature>
<dbReference type="PANTHER" id="PTHR33678">
    <property type="entry name" value="BLL1576 PROTEIN"/>
    <property type="match status" value="1"/>
</dbReference>
<dbReference type="Pfam" id="PF13005">
    <property type="entry name" value="zf-IS66"/>
    <property type="match status" value="1"/>
</dbReference>
<organism evidence="4 5">
    <name type="scientific">Caballeronia calidae</name>
    <dbReference type="NCBI Taxonomy" id="1777139"/>
    <lineage>
        <taxon>Bacteria</taxon>
        <taxon>Pseudomonadati</taxon>
        <taxon>Pseudomonadota</taxon>
        <taxon>Betaproteobacteria</taxon>
        <taxon>Burkholderiales</taxon>
        <taxon>Burkholderiaceae</taxon>
        <taxon>Caballeronia</taxon>
    </lineage>
</organism>